<dbReference type="InterPro" id="IPR001087">
    <property type="entry name" value="GDSL"/>
</dbReference>
<keyword evidence="2" id="KW-0732">Signal</keyword>
<keyword evidence="1" id="KW-0378">Hydrolase</keyword>
<dbReference type="Gene3D" id="3.40.50.1110">
    <property type="entry name" value="SGNH hydrolase"/>
    <property type="match status" value="1"/>
</dbReference>
<protein>
    <submittedName>
        <fullName evidence="3">Carbohydrate esterase family 16 protein</fullName>
    </submittedName>
</protein>
<accession>A0A6A6EBI5</accession>
<evidence type="ECO:0000313" key="3">
    <source>
        <dbReference type="EMBL" id="KAF2187500.1"/>
    </source>
</evidence>
<dbReference type="InterPro" id="IPR051058">
    <property type="entry name" value="GDSL_Est/Lipase"/>
</dbReference>
<keyword evidence="4" id="KW-1185">Reference proteome</keyword>
<name>A0A6A6EBI5_9PEZI</name>
<dbReference type="EMBL" id="ML994627">
    <property type="protein sequence ID" value="KAF2187500.1"/>
    <property type="molecule type" value="Genomic_DNA"/>
</dbReference>
<dbReference type="OrthoDB" id="1600564at2759"/>
<evidence type="ECO:0000256" key="1">
    <source>
        <dbReference type="ARBA" id="ARBA00022801"/>
    </source>
</evidence>
<evidence type="ECO:0000256" key="2">
    <source>
        <dbReference type="SAM" id="SignalP"/>
    </source>
</evidence>
<feature type="signal peptide" evidence="2">
    <location>
        <begin position="1"/>
        <end position="23"/>
    </location>
</feature>
<dbReference type="SUPFAM" id="SSF52266">
    <property type="entry name" value="SGNH hydrolase"/>
    <property type="match status" value="1"/>
</dbReference>
<dbReference type="AlphaFoldDB" id="A0A6A6EBI5"/>
<feature type="chain" id="PRO_5025639097" evidence="2">
    <location>
        <begin position="24"/>
        <end position="345"/>
    </location>
</feature>
<gene>
    <name evidence="3" type="ORF">K469DRAFT_662454</name>
</gene>
<dbReference type="Pfam" id="PF00657">
    <property type="entry name" value="Lipase_GDSL"/>
    <property type="match status" value="1"/>
</dbReference>
<sequence length="345" mass="39468">MIFLSHLHFLYLFLLSLTSSASAFPWSEHPTKPFSWKTTESLIAFGDSYTYVLGTLGRTNYSFIGDLQKLAFTPEQLLSNSIVQNQTGTAEGGPNWVEYLTGCGVTPGLTKPMECEIQLWDFAFAGADISEEFTPLHHNYTVMLDKQIEQFINYGDPVLSTFLDKSKALVTSWIGINDVSDSAKYNVSFPDFYNKLQTRHFELMEKVYRLGYKNFLFMNLPPLHRRPNLVFSPNSSVNTTMVQWFNTALSNQANAFEKAHSDATVMVFDVNKVLNSVLDEPEKWGFKNATGYCKAYNQPDILTNPEKYECLPQSEYVWFDSGHLTWKTHEVFTRFLRDFLGGKSR</sequence>
<dbReference type="CDD" id="cd01846">
    <property type="entry name" value="fatty_acyltransferase_like"/>
    <property type="match status" value="1"/>
</dbReference>
<dbReference type="InterPro" id="IPR036514">
    <property type="entry name" value="SGNH_hydro_sf"/>
</dbReference>
<reference evidence="3" key="1">
    <citation type="journal article" date="2020" name="Stud. Mycol.">
        <title>101 Dothideomycetes genomes: a test case for predicting lifestyles and emergence of pathogens.</title>
        <authorList>
            <person name="Haridas S."/>
            <person name="Albert R."/>
            <person name="Binder M."/>
            <person name="Bloem J."/>
            <person name="Labutti K."/>
            <person name="Salamov A."/>
            <person name="Andreopoulos B."/>
            <person name="Baker S."/>
            <person name="Barry K."/>
            <person name="Bills G."/>
            <person name="Bluhm B."/>
            <person name="Cannon C."/>
            <person name="Castanera R."/>
            <person name="Culley D."/>
            <person name="Daum C."/>
            <person name="Ezra D."/>
            <person name="Gonzalez J."/>
            <person name="Henrissat B."/>
            <person name="Kuo A."/>
            <person name="Liang C."/>
            <person name="Lipzen A."/>
            <person name="Lutzoni F."/>
            <person name="Magnuson J."/>
            <person name="Mondo S."/>
            <person name="Nolan M."/>
            <person name="Ohm R."/>
            <person name="Pangilinan J."/>
            <person name="Park H.-J."/>
            <person name="Ramirez L."/>
            <person name="Alfaro M."/>
            <person name="Sun H."/>
            <person name="Tritt A."/>
            <person name="Yoshinaga Y."/>
            <person name="Zwiers L.-H."/>
            <person name="Turgeon B."/>
            <person name="Goodwin S."/>
            <person name="Spatafora J."/>
            <person name="Crous P."/>
            <person name="Grigoriev I."/>
        </authorList>
    </citation>
    <scope>NUCLEOTIDE SEQUENCE</scope>
    <source>
        <strain evidence="3">CBS 207.26</strain>
    </source>
</reference>
<dbReference type="GO" id="GO:0016788">
    <property type="term" value="F:hydrolase activity, acting on ester bonds"/>
    <property type="evidence" value="ECO:0007669"/>
    <property type="project" value="InterPro"/>
</dbReference>
<organism evidence="3 4">
    <name type="scientific">Zopfia rhizophila CBS 207.26</name>
    <dbReference type="NCBI Taxonomy" id="1314779"/>
    <lineage>
        <taxon>Eukaryota</taxon>
        <taxon>Fungi</taxon>
        <taxon>Dikarya</taxon>
        <taxon>Ascomycota</taxon>
        <taxon>Pezizomycotina</taxon>
        <taxon>Dothideomycetes</taxon>
        <taxon>Dothideomycetes incertae sedis</taxon>
        <taxon>Zopfiaceae</taxon>
        <taxon>Zopfia</taxon>
    </lineage>
</organism>
<proteinExistence type="predicted"/>
<evidence type="ECO:0000313" key="4">
    <source>
        <dbReference type="Proteomes" id="UP000800200"/>
    </source>
</evidence>
<dbReference type="Proteomes" id="UP000800200">
    <property type="component" value="Unassembled WGS sequence"/>
</dbReference>
<dbReference type="PANTHER" id="PTHR45648:SF85">
    <property type="entry name" value="A, PUTATIVE (AFU_ORTHOLOGUE AFUA_2G10760)-RELATED"/>
    <property type="match status" value="1"/>
</dbReference>
<dbReference type="PANTHER" id="PTHR45648">
    <property type="entry name" value="GDSL LIPASE/ACYLHYDROLASE FAMILY PROTEIN (AFU_ORTHOLOGUE AFUA_4G14700)"/>
    <property type="match status" value="1"/>
</dbReference>